<proteinExistence type="predicted"/>
<dbReference type="InterPro" id="IPR007060">
    <property type="entry name" value="FtsL/DivIC"/>
</dbReference>
<gene>
    <name evidence="3" type="ORF">AYJ05_08570</name>
</gene>
<reference evidence="4" key="1">
    <citation type="submission" date="2016-02" db="EMBL/GenBank/DDBJ databases">
        <authorList>
            <person name="Kaur G."/>
            <person name="Nair G.R."/>
            <person name="Mayilraj S."/>
        </authorList>
    </citation>
    <scope>NUCLEOTIDE SEQUENCE [LARGE SCALE GENOMIC DNA]</scope>
    <source>
        <strain evidence="4">GA-15</strain>
    </source>
</reference>
<comment type="caution">
    <text evidence="3">The sequence shown here is derived from an EMBL/GenBank/DDBJ whole genome shotgun (WGS) entry which is preliminary data.</text>
</comment>
<accession>A0A177IS09</accession>
<keyword evidence="2" id="KW-0812">Transmembrane</keyword>
<feature type="region of interest" description="Disordered" evidence="1">
    <location>
        <begin position="164"/>
        <end position="251"/>
    </location>
</feature>
<dbReference type="Pfam" id="PF04977">
    <property type="entry name" value="DivIC"/>
    <property type="match status" value="1"/>
</dbReference>
<sequence length="251" mass="26742">MASEKQQKPKKSRTTVPVASRAADRKATSKSKTSPAGTGRTRNRLDLVGFGVLVLVALLILAVIAVPLRNYYQGRTEIIRLDESIMAKQDEKERLLTEIDKYKSDAYIEQEARRRLGVVEEGEVAFRILDPEITSGDSVTTDEQAEAESRNWHEVLWDSIAEAPDPEATNYSPGEQTPAEETPAGGAPADGTSTDGATEGDDSNGGSPEEGSPAGDGNQEGDAPVGNVVEEEPDAPDPVGEMPPGEVPSGQ</sequence>
<evidence type="ECO:0000256" key="1">
    <source>
        <dbReference type="SAM" id="MobiDB-lite"/>
    </source>
</evidence>
<keyword evidence="4" id="KW-1185">Reference proteome</keyword>
<dbReference type="AlphaFoldDB" id="A0A177IS09"/>
<feature type="compositionally biased region" description="Low complexity" evidence="1">
    <location>
        <begin position="177"/>
        <end position="197"/>
    </location>
</feature>
<keyword evidence="2" id="KW-0472">Membrane</keyword>
<evidence type="ECO:0000313" key="4">
    <source>
        <dbReference type="Proteomes" id="UP000076947"/>
    </source>
</evidence>
<organism evidence="3 4">
    <name type="scientific">Corynebacterium stationis</name>
    <dbReference type="NCBI Taxonomy" id="1705"/>
    <lineage>
        <taxon>Bacteria</taxon>
        <taxon>Bacillati</taxon>
        <taxon>Actinomycetota</taxon>
        <taxon>Actinomycetes</taxon>
        <taxon>Mycobacteriales</taxon>
        <taxon>Corynebacteriaceae</taxon>
        <taxon>Corynebacterium</taxon>
    </lineage>
</organism>
<evidence type="ECO:0000313" key="3">
    <source>
        <dbReference type="EMBL" id="OAH31610.1"/>
    </source>
</evidence>
<dbReference type="OrthoDB" id="5187715at2"/>
<evidence type="ECO:0000256" key="2">
    <source>
        <dbReference type="SAM" id="Phobius"/>
    </source>
</evidence>
<dbReference type="RefSeq" id="WP_066837823.1">
    <property type="nucleotide sequence ID" value="NZ_CANSTI010000016.1"/>
</dbReference>
<dbReference type="EMBL" id="LSTQ01000004">
    <property type="protein sequence ID" value="OAH31610.1"/>
    <property type="molecule type" value="Genomic_DNA"/>
</dbReference>
<dbReference type="STRING" id="1705.CA21670_08320"/>
<feature type="region of interest" description="Disordered" evidence="1">
    <location>
        <begin position="1"/>
        <end position="40"/>
    </location>
</feature>
<feature type="transmembrane region" description="Helical" evidence="2">
    <location>
        <begin position="47"/>
        <end position="68"/>
    </location>
</feature>
<dbReference type="Proteomes" id="UP000076947">
    <property type="component" value="Unassembled WGS sequence"/>
</dbReference>
<name>A0A177IS09_9CORY</name>
<keyword evidence="2" id="KW-1133">Transmembrane helix</keyword>
<protein>
    <submittedName>
        <fullName evidence="3">Septum formation initiator</fullName>
    </submittedName>
</protein>